<sequence>MDPAKGPDAGSAQTAGNRENTEASHSAAEVDEARAEAARLRDRLGVASARLEALLPPEDAAAPGEGAAPGGGVARFDDDDTVNSELRSLLAPAAARVSRLLELAASVANGALTEESATPAARAIAAEQPHRRPR</sequence>
<dbReference type="EMBL" id="JBHSHP010000009">
    <property type="protein sequence ID" value="MFC4754093.1"/>
    <property type="molecule type" value="Genomic_DNA"/>
</dbReference>
<dbReference type="RefSeq" id="WP_344988907.1">
    <property type="nucleotide sequence ID" value="NZ_BAABCD010000006.1"/>
</dbReference>
<gene>
    <name evidence="2" type="ORF">ACFO7U_04755</name>
</gene>
<evidence type="ECO:0000313" key="2">
    <source>
        <dbReference type="EMBL" id="MFC4754093.1"/>
    </source>
</evidence>
<accession>A0ABV9PRI8</accession>
<evidence type="ECO:0000313" key="3">
    <source>
        <dbReference type="Proteomes" id="UP001595836"/>
    </source>
</evidence>
<name>A0ABV9PRI8_9ACTN</name>
<protein>
    <submittedName>
        <fullName evidence="2">Uncharacterized protein</fullName>
    </submittedName>
</protein>
<reference evidence="3" key="1">
    <citation type="journal article" date="2019" name="Int. J. Syst. Evol. Microbiol.">
        <title>The Global Catalogue of Microorganisms (GCM) 10K type strain sequencing project: providing services to taxonomists for standard genome sequencing and annotation.</title>
        <authorList>
            <consortium name="The Broad Institute Genomics Platform"/>
            <consortium name="The Broad Institute Genome Sequencing Center for Infectious Disease"/>
            <person name="Wu L."/>
            <person name="Ma J."/>
        </authorList>
    </citation>
    <scope>NUCLEOTIDE SEQUENCE [LARGE SCALE GENOMIC DNA]</scope>
    <source>
        <strain evidence="3">JCM 11882</strain>
    </source>
</reference>
<organism evidence="2 3">
    <name type="scientific">Dietzia aurantiaca</name>
    <dbReference type="NCBI Taxonomy" id="983873"/>
    <lineage>
        <taxon>Bacteria</taxon>
        <taxon>Bacillati</taxon>
        <taxon>Actinomycetota</taxon>
        <taxon>Actinomycetes</taxon>
        <taxon>Mycobacteriales</taxon>
        <taxon>Dietziaceae</taxon>
        <taxon>Dietzia</taxon>
    </lineage>
</organism>
<feature type="region of interest" description="Disordered" evidence="1">
    <location>
        <begin position="1"/>
        <end position="34"/>
    </location>
</feature>
<feature type="region of interest" description="Disordered" evidence="1">
    <location>
        <begin position="114"/>
        <end position="134"/>
    </location>
</feature>
<comment type="caution">
    <text evidence="2">The sequence shown here is derived from an EMBL/GenBank/DDBJ whole genome shotgun (WGS) entry which is preliminary data.</text>
</comment>
<dbReference type="Proteomes" id="UP001595836">
    <property type="component" value="Unassembled WGS sequence"/>
</dbReference>
<keyword evidence="3" id="KW-1185">Reference proteome</keyword>
<evidence type="ECO:0000256" key="1">
    <source>
        <dbReference type="SAM" id="MobiDB-lite"/>
    </source>
</evidence>
<proteinExistence type="predicted"/>